<comment type="cofactor">
    <cofactor evidence="12">
        <name>Mg(2+)</name>
        <dbReference type="ChEBI" id="CHEBI:18420"/>
    </cofactor>
    <text evidence="12">Requires a divalent cation, most likely magnesium in vivo, as an electrophilic catalyst to aid phosphoryl group transfer. It is the chelate of the metal and the nucleotide that is the actual substrate.</text>
</comment>
<keyword evidence="5 12" id="KW-0479">Metal-binding</keyword>
<keyword evidence="4 12" id="KW-0808">Transferase</keyword>
<feature type="binding site" evidence="12">
    <location>
        <position position="234"/>
    </location>
    <ligand>
        <name>K(+)</name>
        <dbReference type="ChEBI" id="CHEBI:29103"/>
    </ligand>
</feature>
<keyword evidence="11 12" id="KW-0119">Carbohydrate metabolism</keyword>
<feature type="domain" description="Carbohydrate kinase PfkB" evidence="13">
    <location>
        <begin position="4"/>
        <end position="278"/>
    </location>
</feature>
<comment type="subunit">
    <text evidence="12">Homodimer.</text>
</comment>
<dbReference type="PANTHER" id="PTHR10584:SF166">
    <property type="entry name" value="RIBOKINASE"/>
    <property type="match status" value="1"/>
</dbReference>
<accession>A0ABW9FA88</accession>
<comment type="caution">
    <text evidence="14">The sequence shown here is derived from an EMBL/GenBank/DDBJ whole genome shotgun (WGS) entry which is preliminary data.</text>
</comment>
<proteinExistence type="inferred from homology"/>
<dbReference type="PRINTS" id="PR00990">
    <property type="entry name" value="RIBOKINASE"/>
</dbReference>
<feature type="binding site" evidence="12">
    <location>
        <begin position="205"/>
        <end position="210"/>
    </location>
    <ligand>
        <name>ATP</name>
        <dbReference type="ChEBI" id="CHEBI:30616"/>
    </ligand>
</feature>
<reference evidence="14 15" key="1">
    <citation type="submission" date="2023-11" db="EMBL/GenBank/DDBJ databases">
        <authorList>
            <person name="Val-Calvo J."/>
            <person name="Scortti M."/>
            <person name="Vazquez-Boland J."/>
        </authorList>
    </citation>
    <scope>NUCLEOTIDE SEQUENCE [LARGE SCALE GENOMIC DNA]</scope>
    <source>
        <strain evidence="14 15">PAM 2766</strain>
    </source>
</reference>
<dbReference type="PANTHER" id="PTHR10584">
    <property type="entry name" value="SUGAR KINASE"/>
    <property type="match status" value="1"/>
</dbReference>
<keyword evidence="7 12" id="KW-0418">Kinase</keyword>
<feature type="active site" description="Proton acceptor" evidence="12">
    <location>
        <position position="238"/>
    </location>
</feature>
<dbReference type="RefSeq" id="WP_420162578.1">
    <property type="nucleotide sequence ID" value="NZ_JBDLNV010000001.1"/>
</dbReference>
<evidence type="ECO:0000256" key="9">
    <source>
        <dbReference type="ARBA" id="ARBA00022842"/>
    </source>
</evidence>
<feature type="binding site" evidence="12">
    <location>
        <position position="184"/>
    </location>
    <ligand>
        <name>ATP</name>
        <dbReference type="ChEBI" id="CHEBI:30616"/>
    </ligand>
</feature>
<dbReference type="GO" id="GO:0004747">
    <property type="term" value="F:ribokinase activity"/>
    <property type="evidence" value="ECO:0007669"/>
    <property type="project" value="UniProtKB-EC"/>
</dbReference>
<comment type="caution">
    <text evidence="12">Lacks conserved residue(s) required for the propagation of feature annotation.</text>
</comment>
<dbReference type="Proteomes" id="UP001629745">
    <property type="component" value="Unassembled WGS sequence"/>
</dbReference>
<feature type="binding site" evidence="12">
    <location>
        <position position="140"/>
    </location>
    <ligand>
        <name>substrate</name>
    </ligand>
</feature>
<evidence type="ECO:0000256" key="2">
    <source>
        <dbReference type="ARBA" id="ARBA00012035"/>
    </source>
</evidence>
<evidence type="ECO:0000256" key="10">
    <source>
        <dbReference type="ARBA" id="ARBA00022958"/>
    </source>
</evidence>
<name>A0ABW9FA88_9NOCA</name>
<dbReference type="EC" id="2.7.1.15" evidence="2 12"/>
<dbReference type="InterPro" id="IPR011877">
    <property type="entry name" value="Ribokinase"/>
</dbReference>
<comment type="subcellular location">
    <subcellularLocation>
        <location evidence="12">Cytoplasm</location>
    </subcellularLocation>
</comment>
<dbReference type="InterPro" id="IPR029056">
    <property type="entry name" value="Ribokinase-like"/>
</dbReference>
<dbReference type="EMBL" id="JBDLNV010000001">
    <property type="protein sequence ID" value="MFM1721983.1"/>
    <property type="molecule type" value="Genomic_DNA"/>
</dbReference>
<evidence type="ECO:0000256" key="8">
    <source>
        <dbReference type="ARBA" id="ARBA00022840"/>
    </source>
</evidence>
<evidence type="ECO:0000256" key="3">
    <source>
        <dbReference type="ARBA" id="ARBA00016943"/>
    </source>
</evidence>
<feature type="binding site" evidence="12">
    <location>
        <begin position="41"/>
        <end position="45"/>
    </location>
    <ligand>
        <name>substrate</name>
    </ligand>
</feature>
<evidence type="ECO:0000259" key="13">
    <source>
        <dbReference type="Pfam" id="PF00294"/>
    </source>
</evidence>
<feature type="binding site" evidence="12">
    <location>
        <position position="232"/>
    </location>
    <ligand>
        <name>K(+)</name>
        <dbReference type="ChEBI" id="CHEBI:29103"/>
    </ligand>
</feature>
<comment type="similarity">
    <text evidence="1">Belongs to the carbohydrate kinase pfkB family.</text>
</comment>
<protein>
    <recommendedName>
        <fullName evidence="3 12">Ribokinase</fullName>
        <shortName evidence="12">RK</shortName>
        <ecNumber evidence="2 12">2.7.1.15</ecNumber>
    </recommendedName>
</protein>
<dbReference type="InterPro" id="IPR011611">
    <property type="entry name" value="PfkB_dom"/>
</dbReference>
<keyword evidence="6 12" id="KW-0547">Nucleotide-binding</keyword>
<evidence type="ECO:0000256" key="4">
    <source>
        <dbReference type="ARBA" id="ARBA00022679"/>
    </source>
</evidence>
<evidence type="ECO:0000256" key="6">
    <source>
        <dbReference type="ARBA" id="ARBA00022741"/>
    </source>
</evidence>
<dbReference type="InterPro" id="IPR002173">
    <property type="entry name" value="Carboh/pur_kinase_PfkB_CS"/>
</dbReference>
<evidence type="ECO:0000256" key="7">
    <source>
        <dbReference type="ARBA" id="ARBA00022777"/>
    </source>
</evidence>
<keyword evidence="15" id="KW-1185">Reference proteome</keyword>
<comment type="catalytic activity">
    <reaction evidence="12">
        <text>D-ribose + ATP = D-ribose 5-phosphate + ADP + H(+)</text>
        <dbReference type="Rhea" id="RHEA:13697"/>
        <dbReference type="ChEBI" id="CHEBI:15378"/>
        <dbReference type="ChEBI" id="CHEBI:30616"/>
        <dbReference type="ChEBI" id="CHEBI:47013"/>
        <dbReference type="ChEBI" id="CHEBI:78346"/>
        <dbReference type="ChEBI" id="CHEBI:456216"/>
        <dbReference type="EC" id="2.7.1.15"/>
    </reaction>
</comment>
<keyword evidence="9 12" id="KW-0460">Magnesium</keyword>
<comment type="pathway">
    <text evidence="12">Carbohydrate metabolism; D-ribose degradation; D-ribose 5-phosphate from beta-D-ribopyranose: step 2/2.</text>
</comment>
<comment type="similarity">
    <text evidence="12">Belongs to the carbohydrate kinase PfkB family. Ribokinase subfamily.</text>
</comment>
<dbReference type="InterPro" id="IPR002139">
    <property type="entry name" value="Ribo/fructo_kinase"/>
</dbReference>
<sequence length="290" mass="29496">MAQNSVVVVGSINMDLVARTDRMPAPGETILGTSFSTSPGGKGSNQAVAAAKAGADVVFVGAVGDDTFALELRQALVDAEVDAERLREVPGPSGVAAITVDADGQNAIVVVPGANSRIVDLTDEELTAIADADVLLCQLEIPLDTVTAAARHAAAHDTVVILNPSPAQPLPDDLVDTVDVLVVNETEERQLGENTLARVPHVVTTLGADGARYRGPDGERIRVDAPAVEAIDTTGAGDAFTGALAVAWHRGPQDALAVACAAGALATTRPGAAAASPTRTEIDALVAGRR</sequence>
<keyword evidence="8 12" id="KW-0067">ATP-binding</keyword>
<evidence type="ECO:0000256" key="5">
    <source>
        <dbReference type="ARBA" id="ARBA00022723"/>
    </source>
</evidence>
<feature type="binding site" evidence="12">
    <location>
        <position position="238"/>
    </location>
    <ligand>
        <name>substrate</name>
    </ligand>
</feature>
<gene>
    <name evidence="12" type="primary">rbsK</name>
    <name evidence="14" type="ORF">ABEU20_000523</name>
</gene>
<keyword evidence="10 12" id="KW-0630">Potassium</keyword>
<feature type="binding site" evidence="12">
    <location>
        <begin position="237"/>
        <end position="238"/>
    </location>
    <ligand>
        <name>ATP</name>
        <dbReference type="ChEBI" id="CHEBI:30616"/>
    </ligand>
</feature>
<feature type="binding site" evidence="12">
    <location>
        <begin position="13"/>
        <end position="15"/>
    </location>
    <ligand>
        <name>substrate</name>
    </ligand>
</feature>
<evidence type="ECO:0000256" key="1">
    <source>
        <dbReference type="ARBA" id="ARBA00005380"/>
    </source>
</evidence>
<comment type="activity regulation">
    <text evidence="12">Activated by a monovalent cation that binds near, but not in, the active site. The most likely occupant of the site in vivo is potassium. Ion binding induces a conformational change that may alter substrate affinity.</text>
</comment>
<dbReference type="PROSITE" id="PS00584">
    <property type="entry name" value="PFKB_KINASES_2"/>
    <property type="match status" value="1"/>
</dbReference>
<keyword evidence="12" id="KW-0963">Cytoplasm</keyword>
<organism evidence="14 15">
    <name type="scientific">Rhodococcus parequi</name>
    <dbReference type="NCBI Taxonomy" id="3137122"/>
    <lineage>
        <taxon>Bacteria</taxon>
        <taxon>Bacillati</taxon>
        <taxon>Actinomycetota</taxon>
        <taxon>Actinomycetes</taxon>
        <taxon>Mycobacteriales</taxon>
        <taxon>Nocardiaceae</taxon>
        <taxon>Rhodococcus</taxon>
    </lineage>
</organism>
<dbReference type="CDD" id="cd01174">
    <property type="entry name" value="ribokinase"/>
    <property type="match status" value="1"/>
</dbReference>
<feature type="binding site" evidence="12">
    <location>
        <position position="269"/>
    </location>
    <ligand>
        <name>K(+)</name>
        <dbReference type="ChEBI" id="CHEBI:29103"/>
    </ligand>
</feature>
<evidence type="ECO:0000256" key="12">
    <source>
        <dbReference type="HAMAP-Rule" id="MF_01987"/>
    </source>
</evidence>
<dbReference type="Pfam" id="PF00294">
    <property type="entry name" value="PfkB"/>
    <property type="match status" value="1"/>
</dbReference>
<comment type="function">
    <text evidence="12">Catalyzes the phosphorylation of ribose at O-5 in a reaction requiring ATP and magnesium. The resulting D-ribose-5-phosphate can then be used either for sythesis of nucleotides, histidine, and tryptophan, or as a component of the pentose phosphate pathway.</text>
</comment>
<evidence type="ECO:0000313" key="15">
    <source>
        <dbReference type="Proteomes" id="UP001629745"/>
    </source>
</evidence>
<evidence type="ECO:0000313" key="14">
    <source>
        <dbReference type="EMBL" id="MFM1721983.1"/>
    </source>
</evidence>
<feature type="binding site" evidence="12">
    <location>
        <position position="271"/>
    </location>
    <ligand>
        <name>K(+)</name>
        <dbReference type="ChEBI" id="CHEBI:29103"/>
    </ligand>
</feature>
<feature type="binding site" evidence="12">
    <location>
        <position position="266"/>
    </location>
    <ligand>
        <name>K(+)</name>
        <dbReference type="ChEBI" id="CHEBI:29103"/>
    </ligand>
</feature>
<dbReference type="SUPFAM" id="SSF53613">
    <property type="entry name" value="Ribokinase-like"/>
    <property type="match status" value="1"/>
</dbReference>
<dbReference type="HAMAP" id="MF_01987">
    <property type="entry name" value="Ribokinase"/>
    <property type="match status" value="1"/>
</dbReference>
<evidence type="ECO:0000256" key="11">
    <source>
        <dbReference type="ARBA" id="ARBA00023277"/>
    </source>
</evidence>
<dbReference type="Gene3D" id="3.40.1190.20">
    <property type="match status" value="1"/>
</dbReference>